<reference evidence="1" key="1">
    <citation type="submission" date="2024-09" db="EMBL/GenBank/DDBJ databases">
        <title>Black Yeasts Isolated from many extreme environments.</title>
        <authorList>
            <person name="Coleine C."/>
            <person name="Stajich J.E."/>
            <person name="Selbmann L."/>
        </authorList>
    </citation>
    <scope>NUCLEOTIDE SEQUENCE</scope>
    <source>
        <strain evidence="1">CCFEE 5737</strain>
    </source>
</reference>
<feature type="non-terminal residue" evidence="1">
    <location>
        <position position="57"/>
    </location>
</feature>
<comment type="caution">
    <text evidence="1">The sequence shown here is derived from an EMBL/GenBank/DDBJ whole genome shotgun (WGS) entry which is preliminary data.</text>
</comment>
<protein>
    <submittedName>
        <fullName evidence="1">Uncharacterized protein</fullName>
    </submittedName>
</protein>
<organism evidence="1 2">
    <name type="scientific">Coniosporium uncinatum</name>
    <dbReference type="NCBI Taxonomy" id="93489"/>
    <lineage>
        <taxon>Eukaryota</taxon>
        <taxon>Fungi</taxon>
        <taxon>Dikarya</taxon>
        <taxon>Ascomycota</taxon>
        <taxon>Pezizomycotina</taxon>
        <taxon>Dothideomycetes</taxon>
        <taxon>Dothideomycetes incertae sedis</taxon>
        <taxon>Coniosporium</taxon>
    </lineage>
</organism>
<accession>A0ACC3DKA1</accession>
<dbReference type="Proteomes" id="UP001186974">
    <property type="component" value="Unassembled WGS sequence"/>
</dbReference>
<name>A0ACC3DKA1_9PEZI</name>
<gene>
    <name evidence="1" type="ORF">LTS18_011432</name>
</gene>
<sequence>MSFLPDAQAHAADGKRNGDLHRDYNDDKNATSQDTLYCTSNGAPYPHPYETQRVGEN</sequence>
<evidence type="ECO:0000313" key="2">
    <source>
        <dbReference type="Proteomes" id="UP001186974"/>
    </source>
</evidence>
<proteinExistence type="predicted"/>
<evidence type="ECO:0000313" key="1">
    <source>
        <dbReference type="EMBL" id="KAK3077013.1"/>
    </source>
</evidence>
<keyword evidence="2" id="KW-1185">Reference proteome</keyword>
<dbReference type="EMBL" id="JAWDJW010003306">
    <property type="protein sequence ID" value="KAK3077013.1"/>
    <property type="molecule type" value="Genomic_DNA"/>
</dbReference>